<reference evidence="2" key="1">
    <citation type="journal article" date="2014" name="Front. Microbiol.">
        <title>High frequency of phylogenetically diverse reductive dehalogenase-homologous genes in deep subseafloor sedimentary metagenomes.</title>
        <authorList>
            <person name="Kawai M."/>
            <person name="Futagami T."/>
            <person name="Toyoda A."/>
            <person name="Takaki Y."/>
            <person name="Nishi S."/>
            <person name="Hori S."/>
            <person name="Arai W."/>
            <person name="Tsubouchi T."/>
            <person name="Morono Y."/>
            <person name="Uchiyama I."/>
            <person name="Ito T."/>
            <person name="Fujiyama A."/>
            <person name="Inagaki F."/>
            <person name="Takami H."/>
        </authorList>
    </citation>
    <scope>NUCLEOTIDE SEQUENCE</scope>
    <source>
        <strain evidence="2">Expedition CK06-06</strain>
    </source>
</reference>
<sequence>MMLCYFSLDKNSNVPLHSHEEHQIGYVITGKLEFETEKGNFVVGAGDSYIFESNEKHRAAILEDSEVIDVFSPSRNDYK</sequence>
<dbReference type="Pfam" id="PF07883">
    <property type="entry name" value="Cupin_2"/>
    <property type="match status" value="1"/>
</dbReference>
<proteinExistence type="predicted"/>
<dbReference type="EMBL" id="BARU01042966">
    <property type="protein sequence ID" value="GAH77049.1"/>
    <property type="molecule type" value="Genomic_DNA"/>
</dbReference>
<dbReference type="PANTHER" id="PTHR40112:SF1">
    <property type="entry name" value="H2HPP ISOMERASE"/>
    <property type="match status" value="1"/>
</dbReference>
<dbReference type="CDD" id="cd02238">
    <property type="entry name" value="cupin_KdgF"/>
    <property type="match status" value="1"/>
</dbReference>
<dbReference type="InterPro" id="IPR011051">
    <property type="entry name" value="RmlC_Cupin_sf"/>
</dbReference>
<protein>
    <recommendedName>
        <fullName evidence="1">Cupin type-2 domain-containing protein</fullName>
    </recommendedName>
</protein>
<dbReference type="Gene3D" id="2.60.120.10">
    <property type="entry name" value="Jelly Rolls"/>
    <property type="match status" value="1"/>
</dbReference>
<dbReference type="PANTHER" id="PTHR40112">
    <property type="entry name" value="H2HPP ISOMERASE"/>
    <property type="match status" value="1"/>
</dbReference>
<dbReference type="InterPro" id="IPR014710">
    <property type="entry name" value="RmlC-like_jellyroll"/>
</dbReference>
<gene>
    <name evidence="2" type="ORF">S03H2_65897</name>
</gene>
<evidence type="ECO:0000259" key="1">
    <source>
        <dbReference type="Pfam" id="PF07883"/>
    </source>
</evidence>
<dbReference type="InterPro" id="IPR013096">
    <property type="entry name" value="Cupin_2"/>
</dbReference>
<name>X1JFF4_9ZZZZ</name>
<dbReference type="InterPro" id="IPR052535">
    <property type="entry name" value="Bacilysin_H2HPP_isomerase"/>
</dbReference>
<dbReference type="SUPFAM" id="SSF51182">
    <property type="entry name" value="RmlC-like cupins"/>
    <property type="match status" value="1"/>
</dbReference>
<accession>X1JFF4</accession>
<dbReference type="AlphaFoldDB" id="X1JFF4"/>
<comment type="caution">
    <text evidence="2">The sequence shown here is derived from an EMBL/GenBank/DDBJ whole genome shotgun (WGS) entry which is preliminary data.</text>
</comment>
<feature type="domain" description="Cupin type-2" evidence="1">
    <location>
        <begin position="6"/>
        <end position="66"/>
    </location>
</feature>
<evidence type="ECO:0000313" key="2">
    <source>
        <dbReference type="EMBL" id="GAH77049.1"/>
    </source>
</evidence>
<organism evidence="2">
    <name type="scientific">marine sediment metagenome</name>
    <dbReference type="NCBI Taxonomy" id="412755"/>
    <lineage>
        <taxon>unclassified sequences</taxon>
        <taxon>metagenomes</taxon>
        <taxon>ecological metagenomes</taxon>
    </lineage>
</organism>